<sequence>MYKTGLLRINLLVAAILIALRAITADVAVDAALLWAMTAWLAVTAMRLTLRHRRFTATLWQLLPGLLLAALLWTTPERHVTWLWAWAILLMWPQPPWMLVLHGVLAAVTWYAQHDVLRDEPWWLVGLLLAGLMVLGLSRSRALQAWRFAARHRASLIAGWPLWPRAQLERDLDRERRRATRESVHAELLLLRLPPRRLFPLAGRLRHHLQRFENCYRLDRGTLGILLISRDAEQSAQRRQRLLDALEPQVKARAIPLPYLVSLTTEQHALSRQSPPLWIKESATNA</sequence>
<feature type="transmembrane region" description="Helical" evidence="1">
    <location>
        <begin position="32"/>
        <end position="50"/>
    </location>
</feature>
<protein>
    <recommendedName>
        <fullName evidence="4">GGDEF domain-containing protein, diguanylate cyclase (C-di-GMP synthetase) or its enzymatically inactive variants</fullName>
    </recommendedName>
</protein>
<organism evidence="2 3">
    <name type="scientific">Halomonas caseinilytica</name>
    <dbReference type="NCBI Taxonomy" id="438744"/>
    <lineage>
        <taxon>Bacteria</taxon>
        <taxon>Pseudomonadati</taxon>
        <taxon>Pseudomonadota</taxon>
        <taxon>Gammaproteobacteria</taxon>
        <taxon>Oceanospirillales</taxon>
        <taxon>Halomonadaceae</taxon>
        <taxon>Halomonas</taxon>
    </lineage>
</organism>
<dbReference type="AlphaFoldDB" id="A0A1M6UBZ4"/>
<dbReference type="EMBL" id="FRAL01000004">
    <property type="protein sequence ID" value="SHK66691.1"/>
    <property type="molecule type" value="Genomic_DNA"/>
</dbReference>
<keyword evidence="1" id="KW-1133">Transmembrane helix</keyword>
<evidence type="ECO:0000313" key="2">
    <source>
        <dbReference type="EMBL" id="SHK66691.1"/>
    </source>
</evidence>
<name>A0A1M6UBZ4_9GAMM</name>
<evidence type="ECO:0008006" key="4">
    <source>
        <dbReference type="Google" id="ProtNLM"/>
    </source>
</evidence>
<dbReference type="RefSeq" id="WP_064700437.1">
    <property type="nucleotide sequence ID" value="NZ_BDEO01000011.1"/>
</dbReference>
<reference evidence="3" key="1">
    <citation type="submission" date="2016-11" db="EMBL/GenBank/DDBJ databases">
        <authorList>
            <person name="Varghese N."/>
            <person name="Submissions S."/>
        </authorList>
    </citation>
    <scope>NUCLEOTIDE SEQUENCE [LARGE SCALE GENOMIC DNA]</scope>
    <source>
        <strain evidence="3">ALO Sharm</strain>
    </source>
</reference>
<proteinExistence type="predicted"/>
<accession>A0A1M6UBZ4</accession>
<evidence type="ECO:0000313" key="3">
    <source>
        <dbReference type="Proteomes" id="UP000184248"/>
    </source>
</evidence>
<keyword evidence="1" id="KW-0472">Membrane</keyword>
<keyword evidence="3" id="KW-1185">Reference proteome</keyword>
<keyword evidence="1" id="KW-0812">Transmembrane</keyword>
<feature type="transmembrane region" description="Helical" evidence="1">
    <location>
        <begin position="95"/>
        <end position="112"/>
    </location>
</feature>
<feature type="transmembrane region" description="Helical" evidence="1">
    <location>
        <begin position="121"/>
        <end position="138"/>
    </location>
</feature>
<evidence type="ECO:0000256" key="1">
    <source>
        <dbReference type="SAM" id="Phobius"/>
    </source>
</evidence>
<gene>
    <name evidence="2" type="ORF">SAMN05192556_104215</name>
</gene>
<dbReference type="Proteomes" id="UP000184248">
    <property type="component" value="Unassembled WGS sequence"/>
</dbReference>
<dbReference type="OrthoDB" id="6182046at2"/>